<dbReference type="STRING" id="1927124.BST13_33645"/>
<accession>A0A1X0A5E8</accession>
<evidence type="ECO:0000256" key="1">
    <source>
        <dbReference type="SAM" id="MobiDB-lite"/>
    </source>
</evidence>
<protein>
    <submittedName>
        <fullName evidence="2">Uncharacterized protein</fullName>
    </submittedName>
</protein>
<gene>
    <name evidence="2" type="ORF">BST13_33645</name>
</gene>
<proteinExistence type="predicted"/>
<feature type="region of interest" description="Disordered" evidence="1">
    <location>
        <begin position="83"/>
        <end position="110"/>
    </location>
</feature>
<sequence>MEVSDPCVCGHARDEHQPVCVAIVEVHERHVYCACPQFELDNALSNADGDPYGDERGGRQTGFTDTSVSALDRQGRAMMAMGRTEPVPAPTAPTNPVTTHQPNQSGDPRG</sequence>
<feature type="compositionally biased region" description="Polar residues" evidence="1">
    <location>
        <begin position="100"/>
        <end position="110"/>
    </location>
</feature>
<reference evidence="2 3" key="1">
    <citation type="submission" date="2017-02" db="EMBL/GenBank/DDBJ databases">
        <title>The new phylogeny of genus Mycobacterium.</title>
        <authorList>
            <person name="Tortoli E."/>
            <person name="Trovato A."/>
            <person name="Cirillo D.M."/>
        </authorList>
    </citation>
    <scope>NUCLEOTIDE SEQUENCE [LARGE SCALE GENOMIC DNA]</scope>
    <source>
        <strain evidence="2 3">RW6</strain>
    </source>
</reference>
<name>A0A1X0A5E8_9MYCO</name>
<comment type="caution">
    <text evidence="2">The sequence shown here is derived from an EMBL/GenBank/DDBJ whole genome shotgun (WGS) entry which is preliminary data.</text>
</comment>
<evidence type="ECO:0000313" key="2">
    <source>
        <dbReference type="EMBL" id="ORA24916.1"/>
    </source>
</evidence>
<feature type="region of interest" description="Disordered" evidence="1">
    <location>
        <begin position="44"/>
        <end position="68"/>
    </location>
</feature>
<evidence type="ECO:0000313" key="3">
    <source>
        <dbReference type="Proteomes" id="UP000192448"/>
    </source>
</evidence>
<dbReference type="AlphaFoldDB" id="A0A1X0A5E8"/>
<keyword evidence="3" id="KW-1185">Reference proteome</keyword>
<organism evidence="2 3">
    <name type="scientific">Mycobacterium aquaticum</name>
    <dbReference type="NCBI Taxonomy" id="1927124"/>
    <lineage>
        <taxon>Bacteria</taxon>
        <taxon>Bacillati</taxon>
        <taxon>Actinomycetota</taxon>
        <taxon>Actinomycetes</taxon>
        <taxon>Mycobacteriales</taxon>
        <taxon>Mycobacteriaceae</taxon>
        <taxon>Mycobacterium</taxon>
    </lineage>
</organism>
<dbReference type="Proteomes" id="UP000192448">
    <property type="component" value="Unassembled WGS sequence"/>
</dbReference>
<dbReference type="EMBL" id="MVHF01000055">
    <property type="protein sequence ID" value="ORA24916.1"/>
    <property type="molecule type" value="Genomic_DNA"/>
</dbReference>